<feature type="signal peptide" evidence="2">
    <location>
        <begin position="1"/>
        <end position="18"/>
    </location>
</feature>
<evidence type="ECO:0000256" key="1">
    <source>
        <dbReference type="SAM" id="MobiDB-lite"/>
    </source>
</evidence>
<evidence type="ECO:0000256" key="2">
    <source>
        <dbReference type="SAM" id="SignalP"/>
    </source>
</evidence>
<evidence type="ECO:0008006" key="5">
    <source>
        <dbReference type="Google" id="ProtNLM"/>
    </source>
</evidence>
<feature type="chain" id="PRO_5003257043" description="Secreted protein" evidence="2">
    <location>
        <begin position="19"/>
        <end position="243"/>
    </location>
</feature>
<dbReference type="KEGG" id="pbs:Plabr_3233"/>
<dbReference type="HOGENOM" id="CLU_1141908_0_0_0"/>
<dbReference type="eggNOG" id="ENOG503353H">
    <property type="taxonomic scope" value="Bacteria"/>
</dbReference>
<name>F0SJL8_RUBBR</name>
<protein>
    <recommendedName>
        <fullName evidence="5">Secreted protein</fullName>
    </recommendedName>
</protein>
<keyword evidence="2" id="KW-0732">Signal</keyword>
<dbReference type="EMBL" id="CP002546">
    <property type="protein sequence ID" value="ADY60830.1"/>
    <property type="molecule type" value="Genomic_DNA"/>
</dbReference>
<dbReference type="AlphaFoldDB" id="F0SJL8"/>
<reference evidence="4" key="1">
    <citation type="submission" date="2011-02" db="EMBL/GenBank/DDBJ databases">
        <title>The complete genome of Planctomyces brasiliensis DSM 5305.</title>
        <authorList>
            <person name="Lucas S."/>
            <person name="Copeland A."/>
            <person name="Lapidus A."/>
            <person name="Bruce D."/>
            <person name="Goodwin L."/>
            <person name="Pitluck S."/>
            <person name="Kyrpides N."/>
            <person name="Mavromatis K."/>
            <person name="Pagani I."/>
            <person name="Ivanova N."/>
            <person name="Ovchinnikova G."/>
            <person name="Lu M."/>
            <person name="Detter J.C."/>
            <person name="Han C."/>
            <person name="Land M."/>
            <person name="Hauser L."/>
            <person name="Markowitz V."/>
            <person name="Cheng J.-F."/>
            <person name="Hugenholtz P."/>
            <person name="Woyke T."/>
            <person name="Wu D."/>
            <person name="Tindall B."/>
            <person name="Pomrenke H.G."/>
            <person name="Brambilla E."/>
            <person name="Klenk H.-P."/>
            <person name="Eisen J.A."/>
        </authorList>
    </citation>
    <scope>NUCLEOTIDE SEQUENCE [LARGE SCALE GENOMIC DNA]</scope>
    <source>
        <strain evidence="4">ATCC 49424 / DSM 5305 / JCM 21570 / NBRC 103401 / IFAM 1448</strain>
    </source>
</reference>
<feature type="compositionally biased region" description="Polar residues" evidence="1">
    <location>
        <begin position="52"/>
        <end position="65"/>
    </location>
</feature>
<evidence type="ECO:0000313" key="4">
    <source>
        <dbReference type="Proteomes" id="UP000006860"/>
    </source>
</evidence>
<keyword evidence="4" id="KW-1185">Reference proteome</keyword>
<feature type="compositionally biased region" description="Basic and acidic residues" evidence="1">
    <location>
        <begin position="34"/>
        <end position="47"/>
    </location>
</feature>
<sequence length="243" mass="28080">MFCRSWGIAGLATVMLFAAGEIATLAQKKAESTAHKASASKENDAFEKNATSRKPTVRNNENSVADNRRDTAQGDMGEVTPEREAAALKFVELHHKQLLRILQSLQSVDSDQYERAIEEIFRASERLARVKSRSADRYEYELELWKIKSRRNLLIASLPMVADYEQAMRDIQKTISRELEIQKQLLQYEAQVTRKRLNRIEETLKRQQDNFDVNVDRQLQRIRKTYPPSDAEGKPSAERRIKK</sequence>
<feature type="region of interest" description="Disordered" evidence="1">
    <location>
        <begin position="34"/>
        <end position="79"/>
    </location>
</feature>
<accession>F0SJL8</accession>
<dbReference type="Proteomes" id="UP000006860">
    <property type="component" value="Chromosome"/>
</dbReference>
<organism evidence="3 4">
    <name type="scientific">Rubinisphaera brasiliensis (strain ATCC 49424 / DSM 5305 / JCM 21570 / IAM 15109 / NBRC 103401 / IFAM 1448)</name>
    <name type="common">Planctomyces brasiliensis</name>
    <dbReference type="NCBI Taxonomy" id="756272"/>
    <lineage>
        <taxon>Bacteria</taxon>
        <taxon>Pseudomonadati</taxon>
        <taxon>Planctomycetota</taxon>
        <taxon>Planctomycetia</taxon>
        <taxon>Planctomycetales</taxon>
        <taxon>Planctomycetaceae</taxon>
        <taxon>Rubinisphaera</taxon>
    </lineage>
</organism>
<proteinExistence type="predicted"/>
<dbReference type="STRING" id="756272.Plabr_3233"/>
<dbReference type="RefSeq" id="WP_013629551.1">
    <property type="nucleotide sequence ID" value="NC_015174.1"/>
</dbReference>
<gene>
    <name evidence="3" type="ordered locus">Plabr_3233</name>
</gene>
<evidence type="ECO:0000313" key="3">
    <source>
        <dbReference type="EMBL" id="ADY60830.1"/>
    </source>
</evidence>